<dbReference type="InterPro" id="IPR041679">
    <property type="entry name" value="DNA2/NAM7-like_C"/>
</dbReference>
<dbReference type="FunFam" id="3.40.50.300:FF:000326">
    <property type="entry name" value="P-loop containing nucleoside triphosphate hydrolase"/>
    <property type="match status" value="1"/>
</dbReference>
<dbReference type="SUPFAM" id="SSF52540">
    <property type="entry name" value="P-loop containing nucleoside triphosphate hydrolases"/>
    <property type="match status" value="1"/>
</dbReference>
<accession>A0AAN7FHX3</accession>
<protein>
    <submittedName>
        <fullName evidence="7">Uncharacterized protein</fullName>
    </submittedName>
</protein>
<dbReference type="InterPro" id="IPR045055">
    <property type="entry name" value="DNA2/NAM7-like"/>
</dbReference>
<name>A0AAN7FHX3_QUERU</name>
<dbReference type="InterPro" id="IPR041677">
    <property type="entry name" value="DNA2/NAM7_AAA_11"/>
</dbReference>
<evidence type="ECO:0000259" key="6">
    <source>
        <dbReference type="Pfam" id="PF13087"/>
    </source>
</evidence>
<keyword evidence="1" id="KW-0547">Nucleotide-binding</keyword>
<dbReference type="PANTHER" id="PTHR10887:SF522">
    <property type="entry name" value="P-LOOP CONTAINING NUCLEOSIDE TRIPHOSPHATE HYDROLASES SUPERFAMILY PROTEIN"/>
    <property type="match status" value="1"/>
</dbReference>
<sequence>MCCKKTEVKKEEIPGRGLVDLVFSWSLKDVLNEDLYKYQMRKLPRSFSSTKEYMASFCDPLAEETHADLLSGMSTLSQAPAREIFFVKQFVKFETPKDLFYHVTLESVRKFKDRGGRYEPLARDLIAITDVRPKCIADLESAFVLSVRQESCMTILSSKPILFAKDKNKRRETLYAVPLMNMNTNIRIWMALNSKLEGGKLNIIQNVLQYSSVNATNCTACLLEKNCSAAFADVRYRIGSSDLNDSQKDAVLSCLTVGFMLCSLLRMKCRTLTCAPTNTALLEVTQRLLKNVIGSHEYDTYGLGDVVLFGNSERMKIFNRPDLLDVFLDNRVKILYECLVSSSGWKGSLLSMMCLLEDPKRQYELYLNERSMTDNKEGKIEGISKNKGRNRIQGKEIDQSFEDKKGKKNIKKVIVQVLNENKNKKTLEIFPSEKEKKLENEEIQNKRDDPLSFEEFIQRRFDCILKQLNYCIVNLYTHSPTSFISLEVVKNMNLALDFLRSLETLLCIVTVADKGLKQVSGENEQSKLGNLMKSSFVRKDCLRILRSLPQKFPVPYFRCEDEIKKKKFCLENSCLFFCTVSSSAKLHEVMVKWEVLVIDEAAQLKECESTIPVQLPGLHHAILIGDEQQLPVMVKSKVSEKAEFGRSLFQRLVLLGQKKELLNVQHRMHPSISLFPNRVFYENQILDGSNVKERTHEKRFLQGNMFSSYSFINVAHGKEEFNNSQSQKYESVHTKKKVKVRIISPYKAQVYAIGENVKNYSANSNDDFSISVHSVDGFQGGEEDVIIVSTIKCNMNGVVGFLKNRQRANVALTHARHCLWILGNETTLIKRCTIWNDLVIDAKKRGCFYNANEDKSLAQAITVALVEHNQIHILLNMDSFLFKKVRWKVSFSNDFLKSMLKVENAETCKGVLTLLENLANGWRQPLEMKKLFYHHGTSSRLLEQYKVNGLLNLVWTVDILEENSYYIQILKVWDILPLSEMPILANRLDVLFENYIVDKMNYCKHKSLNRSLVVPMRWPTGSNSCTEASPMQ</sequence>
<organism evidence="7 8">
    <name type="scientific">Quercus rubra</name>
    <name type="common">Northern red oak</name>
    <name type="synonym">Quercus borealis</name>
    <dbReference type="NCBI Taxonomy" id="3512"/>
    <lineage>
        <taxon>Eukaryota</taxon>
        <taxon>Viridiplantae</taxon>
        <taxon>Streptophyta</taxon>
        <taxon>Embryophyta</taxon>
        <taxon>Tracheophyta</taxon>
        <taxon>Spermatophyta</taxon>
        <taxon>Magnoliopsida</taxon>
        <taxon>eudicotyledons</taxon>
        <taxon>Gunneridae</taxon>
        <taxon>Pentapetalae</taxon>
        <taxon>rosids</taxon>
        <taxon>fabids</taxon>
        <taxon>Fagales</taxon>
        <taxon>Fagaceae</taxon>
        <taxon>Quercus</taxon>
    </lineage>
</organism>
<dbReference type="Proteomes" id="UP001324115">
    <property type="component" value="Unassembled WGS sequence"/>
</dbReference>
<reference evidence="7 8" key="1">
    <citation type="journal article" date="2023" name="G3 (Bethesda)">
        <title>A haplotype-resolved chromosome-scale genome for Quercus rubra L. provides insights into the genetics of adaptive traits for red oak species.</title>
        <authorList>
            <person name="Kapoor B."/>
            <person name="Jenkins J."/>
            <person name="Schmutz J."/>
            <person name="Zhebentyayeva T."/>
            <person name="Kuelheim C."/>
            <person name="Coggeshall M."/>
            <person name="Heim C."/>
            <person name="Lasky J.R."/>
            <person name="Leites L."/>
            <person name="Islam-Faridi N."/>
            <person name="Romero-Severson J."/>
            <person name="DeLeo V.L."/>
            <person name="Lucas S.M."/>
            <person name="Lazic D."/>
            <person name="Gailing O."/>
            <person name="Carlson J."/>
            <person name="Staton M."/>
        </authorList>
    </citation>
    <scope>NUCLEOTIDE SEQUENCE [LARGE SCALE GENOMIC DNA]</scope>
    <source>
        <strain evidence="7">Pseudo-F2</strain>
    </source>
</reference>
<evidence type="ECO:0000256" key="3">
    <source>
        <dbReference type="ARBA" id="ARBA00022806"/>
    </source>
</evidence>
<dbReference type="InterPro" id="IPR027417">
    <property type="entry name" value="P-loop_NTPase"/>
</dbReference>
<dbReference type="AlphaFoldDB" id="A0AAN7FHX3"/>
<keyword evidence="3" id="KW-0347">Helicase</keyword>
<keyword evidence="8" id="KW-1185">Reference proteome</keyword>
<dbReference type="EMBL" id="JAXUIC010000004">
    <property type="protein sequence ID" value="KAK4594238.1"/>
    <property type="molecule type" value="Genomic_DNA"/>
</dbReference>
<dbReference type="GO" id="GO:0016787">
    <property type="term" value="F:hydrolase activity"/>
    <property type="evidence" value="ECO:0007669"/>
    <property type="project" value="UniProtKB-KW"/>
</dbReference>
<comment type="caution">
    <text evidence="7">The sequence shown here is derived from an EMBL/GenBank/DDBJ whole genome shotgun (WGS) entry which is preliminary data.</text>
</comment>
<dbReference type="PANTHER" id="PTHR10887">
    <property type="entry name" value="DNA2/NAM7 HELICASE FAMILY"/>
    <property type="match status" value="1"/>
</dbReference>
<dbReference type="Pfam" id="PF13087">
    <property type="entry name" value="AAA_12"/>
    <property type="match status" value="1"/>
</dbReference>
<dbReference type="Gene3D" id="3.40.50.300">
    <property type="entry name" value="P-loop containing nucleotide triphosphate hydrolases"/>
    <property type="match status" value="2"/>
</dbReference>
<dbReference type="Pfam" id="PF13086">
    <property type="entry name" value="AAA_11"/>
    <property type="match status" value="1"/>
</dbReference>
<proteinExistence type="predicted"/>
<evidence type="ECO:0000313" key="7">
    <source>
        <dbReference type="EMBL" id="KAK4594238.1"/>
    </source>
</evidence>
<feature type="domain" description="DNA2/NAM7 helicase helicase" evidence="5">
    <location>
        <begin position="565"/>
        <end position="637"/>
    </location>
</feature>
<evidence type="ECO:0000256" key="1">
    <source>
        <dbReference type="ARBA" id="ARBA00022741"/>
    </source>
</evidence>
<evidence type="ECO:0000256" key="2">
    <source>
        <dbReference type="ARBA" id="ARBA00022801"/>
    </source>
</evidence>
<dbReference type="GO" id="GO:0005524">
    <property type="term" value="F:ATP binding"/>
    <property type="evidence" value="ECO:0007669"/>
    <property type="project" value="UniProtKB-KW"/>
</dbReference>
<dbReference type="InterPro" id="IPR047187">
    <property type="entry name" value="SF1_C_Upf1"/>
</dbReference>
<keyword evidence="2" id="KW-0378">Hydrolase</keyword>
<dbReference type="GO" id="GO:0005694">
    <property type="term" value="C:chromosome"/>
    <property type="evidence" value="ECO:0007669"/>
    <property type="project" value="UniProtKB-ARBA"/>
</dbReference>
<dbReference type="CDD" id="cd18808">
    <property type="entry name" value="SF1_C_Upf1"/>
    <property type="match status" value="1"/>
</dbReference>
<evidence type="ECO:0000313" key="8">
    <source>
        <dbReference type="Proteomes" id="UP001324115"/>
    </source>
</evidence>
<gene>
    <name evidence="7" type="ORF">RGQ29_018071</name>
</gene>
<evidence type="ECO:0000259" key="5">
    <source>
        <dbReference type="Pfam" id="PF13086"/>
    </source>
</evidence>
<dbReference type="GO" id="GO:0004386">
    <property type="term" value="F:helicase activity"/>
    <property type="evidence" value="ECO:0007669"/>
    <property type="project" value="UniProtKB-KW"/>
</dbReference>
<keyword evidence="4" id="KW-0067">ATP-binding</keyword>
<feature type="domain" description="DNA2/NAM7 helicase-like C-terminal" evidence="6">
    <location>
        <begin position="645"/>
        <end position="825"/>
    </location>
</feature>
<evidence type="ECO:0000256" key="4">
    <source>
        <dbReference type="ARBA" id="ARBA00022840"/>
    </source>
</evidence>